<name>A0A2U2AEQ0_9GAMM</name>
<reference evidence="2" key="1">
    <citation type="submission" date="2018-05" db="EMBL/GenBank/DDBJ databases">
        <title>Ignatzschineria dubaiensis sp. nov., isolated from necrotic foot tissues of dromedaries (Camelus dromedarius) and associated maggots in Dubai, United Arab Emirates.</title>
        <authorList>
            <person name="Tsang C.C."/>
            <person name="Tang J.Y.M."/>
            <person name="Fong J.Y.H."/>
            <person name="Kinne J."/>
            <person name="Lee H.H."/>
            <person name="Joseph M."/>
            <person name="Jose S."/>
            <person name="Schuster R.K."/>
            <person name="Tang Y."/>
            <person name="Sivakumar S."/>
            <person name="Chen J.H.K."/>
            <person name="Teng J.L.L."/>
            <person name="Lau S.K.P."/>
            <person name="Wernery U."/>
            <person name="Woo P.C.Y."/>
        </authorList>
    </citation>
    <scope>NUCLEOTIDE SEQUENCE [LARGE SCALE GENOMIC DNA]</scope>
    <source>
        <strain evidence="2">KCTC 22644</strain>
    </source>
</reference>
<evidence type="ECO:0008006" key="3">
    <source>
        <dbReference type="Google" id="ProtNLM"/>
    </source>
</evidence>
<dbReference type="AlphaFoldDB" id="A0A2U2AEQ0"/>
<sequence length="386" mass="43314">MRKTLSSLKKIIASIGLAILLMNSTHIFARSFCRISNIAAMVGNDHLDVTYTSGISANVSIFGTVVANHNSSPFQFGYDVTCVFTEYEDRPLEVVLEVDREGPNYDATLEEFHKVYDPITHVTDNMNVIVKLEKGVTPEWSRKILTTPKGNGHNLYFYYLWGNNSKEYTFRVNISFRPGLSFDSQKEYDKPLRLSFSPLIAKVTVGPGPTGAAREEHILTKIDFDVDLLPGSGEVSPIPECTGSAFTVMTPNTVSFGGIVKREAMQANKVYKQNFEVALIKMDAGETGCPVDVTPYITFEADSNKLLNENNLDLDNGMQLRLKFADQIGEPRLIQFGKEYKSKLIPGSETLYEIRQNFIAEIERIPGQNINEGTFEAIVRYIIEYR</sequence>
<proteinExistence type="predicted"/>
<dbReference type="SUPFAM" id="SSF49401">
    <property type="entry name" value="Bacterial adhesins"/>
    <property type="match status" value="1"/>
</dbReference>
<evidence type="ECO:0000313" key="1">
    <source>
        <dbReference type="EMBL" id="PWD81124.1"/>
    </source>
</evidence>
<dbReference type="EMBL" id="QEWQ01000003">
    <property type="protein sequence ID" value="PWD81124.1"/>
    <property type="molecule type" value="Genomic_DNA"/>
</dbReference>
<dbReference type="RefSeq" id="WP_109189028.1">
    <property type="nucleotide sequence ID" value="NZ_BMYA01000003.1"/>
</dbReference>
<keyword evidence="2" id="KW-1185">Reference proteome</keyword>
<protein>
    <recommendedName>
        <fullName evidence="3">Fimbrial-type adhesion domain-containing protein</fullName>
    </recommendedName>
</protein>
<organism evidence="1 2">
    <name type="scientific">Ignatzschineria ureiclastica</name>
    <dbReference type="NCBI Taxonomy" id="472582"/>
    <lineage>
        <taxon>Bacteria</taxon>
        <taxon>Pseudomonadati</taxon>
        <taxon>Pseudomonadota</taxon>
        <taxon>Gammaproteobacteria</taxon>
        <taxon>Cardiobacteriales</taxon>
        <taxon>Ignatzschineriaceae</taxon>
        <taxon>Ignatzschineria</taxon>
    </lineage>
</organism>
<evidence type="ECO:0000313" key="2">
    <source>
        <dbReference type="Proteomes" id="UP000245020"/>
    </source>
</evidence>
<comment type="caution">
    <text evidence="1">The sequence shown here is derived from an EMBL/GenBank/DDBJ whole genome shotgun (WGS) entry which is preliminary data.</text>
</comment>
<gene>
    <name evidence="1" type="ORF">DC083_04285</name>
</gene>
<accession>A0A2U2AEQ0</accession>
<dbReference type="InterPro" id="IPR008966">
    <property type="entry name" value="Adhesion_dom_sf"/>
</dbReference>
<dbReference type="Proteomes" id="UP000245020">
    <property type="component" value="Unassembled WGS sequence"/>
</dbReference>